<dbReference type="EMBL" id="PGCJ01001606">
    <property type="protein sequence ID" value="PLW04609.1"/>
    <property type="molecule type" value="Genomic_DNA"/>
</dbReference>
<reference evidence="1 2" key="1">
    <citation type="submission" date="2017-11" db="EMBL/GenBank/DDBJ databases">
        <title>De novo assembly and phasing of dikaryotic genomes from two isolates of Puccinia coronata f. sp. avenae, the causal agent of oat crown rust.</title>
        <authorList>
            <person name="Miller M.E."/>
            <person name="Zhang Y."/>
            <person name="Omidvar V."/>
            <person name="Sperschneider J."/>
            <person name="Schwessinger B."/>
            <person name="Raley C."/>
            <person name="Palmer J.M."/>
            <person name="Garnica D."/>
            <person name="Upadhyaya N."/>
            <person name="Rathjen J."/>
            <person name="Taylor J.M."/>
            <person name="Park R.F."/>
            <person name="Dodds P.N."/>
            <person name="Hirsch C.D."/>
            <person name="Kianian S.F."/>
            <person name="Figueroa M."/>
        </authorList>
    </citation>
    <scope>NUCLEOTIDE SEQUENCE [LARGE SCALE GENOMIC DNA]</scope>
    <source>
        <strain evidence="1">12NC29</strain>
    </source>
</reference>
<sequence>MSPRRNPLVMLRRRDGNRRDGQPIHHQPSAMMYRLLASQWSTQYRRRRFYIGSGDPSPVLIDTMSGLVDVTSVWLDSTLSLLDTTPAPLDASSVVLSTTSLLPDAITAWLDASSVRPNAASDTRTDTTPYLREAVCQGSDPLRRRIPFQAAVFLNPISEFVAKNDLTFLALHSPCTTRYHHPTNLTPNHFSHQPTAICRTLSPSHVFLGIFSAPHLQIREHLNDSPHRSESALAPIHPASSDLYRHSRVALT</sequence>
<name>A0A2N5RUD8_9BASI</name>
<dbReference type="Proteomes" id="UP000235388">
    <property type="component" value="Unassembled WGS sequence"/>
</dbReference>
<protein>
    <submittedName>
        <fullName evidence="1">Uncharacterized protein</fullName>
    </submittedName>
</protein>
<gene>
    <name evidence="1" type="ORF">PCANC_28463</name>
</gene>
<evidence type="ECO:0000313" key="2">
    <source>
        <dbReference type="Proteomes" id="UP000235388"/>
    </source>
</evidence>
<accession>A0A2N5RUD8</accession>
<evidence type="ECO:0000313" key="1">
    <source>
        <dbReference type="EMBL" id="PLW04609.1"/>
    </source>
</evidence>
<dbReference type="AlphaFoldDB" id="A0A2N5RUD8"/>
<keyword evidence="2" id="KW-1185">Reference proteome</keyword>
<comment type="caution">
    <text evidence="1">The sequence shown here is derived from an EMBL/GenBank/DDBJ whole genome shotgun (WGS) entry which is preliminary data.</text>
</comment>
<organism evidence="1 2">
    <name type="scientific">Puccinia coronata f. sp. avenae</name>
    <dbReference type="NCBI Taxonomy" id="200324"/>
    <lineage>
        <taxon>Eukaryota</taxon>
        <taxon>Fungi</taxon>
        <taxon>Dikarya</taxon>
        <taxon>Basidiomycota</taxon>
        <taxon>Pucciniomycotina</taxon>
        <taxon>Pucciniomycetes</taxon>
        <taxon>Pucciniales</taxon>
        <taxon>Pucciniaceae</taxon>
        <taxon>Puccinia</taxon>
    </lineage>
</organism>
<proteinExistence type="predicted"/>